<proteinExistence type="predicted"/>
<dbReference type="RefSeq" id="WP_268617867.1">
    <property type="nucleotide sequence ID" value="NZ_JAMDMX010000116.1"/>
</dbReference>
<dbReference type="InterPro" id="IPR052353">
    <property type="entry name" value="Benzoxazolinone_Detox_Enz"/>
</dbReference>
<evidence type="ECO:0000259" key="1">
    <source>
        <dbReference type="PROSITE" id="PS51340"/>
    </source>
</evidence>
<dbReference type="Gene3D" id="2.40.33.20">
    <property type="entry name" value="PK beta-barrel domain-like"/>
    <property type="match status" value="1"/>
</dbReference>
<sequence>MEIVSINVGLPQTIMYQGKELVTGIYKYPVSSSLRVSKTQLDGDGQADLTLHGGTDKALCVYPEEHYAHWEQVLAQKLEAGTFGENLTVRGLLEDQVCIGDIYAIDDVIVQVSQPRQPCHKLAKRLDWGDAVLQVQETGYTGYYLRVLTEGVISKNAEVKLIVRDEAGVTVAYANQIKYHEKANIEAAQQIAAIQALSASWKQSFLKRLAELGA</sequence>
<dbReference type="PANTHER" id="PTHR30212:SF4">
    <property type="entry name" value="MOSC DOMAIN-CONTAINING PROTEIN"/>
    <property type="match status" value="1"/>
</dbReference>
<evidence type="ECO:0000313" key="3">
    <source>
        <dbReference type="Proteomes" id="UP001527099"/>
    </source>
</evidence>
<dbReference type="InterPro" id="IPR005163">
    <property type="entry name" value="Tri_helical_YiiM-like"/>
</dbReference>
<keyword evidence="3" id="KW-1185">Reference proteome</keyword>
<accession>A0ABT4GL35</accession>
<dbReference type="InterPro" id="IPR011037">
    <property type="entry name" value="Pyrv_Knase-like_insert_dom_sf"/>
</dbReference>
<dbReference type="Pfam" id="PF03473">
    <property type="entry name" value="MOSC"/>
    <property type="match status" value="1"/>
</dbReference>
<evidence type="ECO:0000313" key="2">
    <source>
        <dbReference type="EMBL" id="MCY9696920.1"/>
    </source>
</evidence>
<comment type="caution">
    <text evidence="2">The sequence shown here is derived from an EMBL/GenBank/DDBJ whole genome shotgun (WGS) entry which is preliminary data.</text>
</comment>
<dbReference type="PROSITE" id="PS51340">
    <property type="entry name" value="MOSC"/>
    <property type="match status" value="1"/>
</dbReference>
<reference evidence="2 3" key="1">
    <citation type="submission" date="2022-05" db="EMBL/GenBank/DDBJ databases">
        <title>Genome Sequencing of Bee-Associated Microbes.</title>
        <authorList>
            <person name="Dunlap C."/>
        </authorList>
    </citation>
    <scope>NUCLEOTIDE SEQUENCE [LARGE SCALE GENOMIC DNA]</scope>
    <source>
        <strain evidence="2 3">NRRL B-14421</strain>
    </source>
</reference>
<dbReference type="EMBL" id="JAMDMX010000116">
    <property type="protein sequence ID" value="MCY9696920.1"/>
    <property type="molecule type" value="Genomic_DNA"/>
</dbReference>
<organism evidence="2 3">
    <name type="scientific">Paenibacillus alginolyticus</name>
    <dbReference type="NCBI Taxonomy" id="59839"/>
    <lineage>
        <taxon>Bacteria</taxon>
        <taxon>Bacillati</taxon>
        <taxon>Bacillota</taxon>
        <taxon>Bacilli</taxon>
        <taxon>Bacillales</taxon>
        <taxon>Paenibacillaceae</taxon>
        <taxon>Paenibacillus</taxon>
    </lineage>
</organism>
<dbReference type="Proteomes" id="UP001527099">
    <property type="component" value="Unassembled WGS sequence"/>
</dbReference>
<dbReference type="SUPFAM" id="SSF50800">
    <property type="entry name" value="PK beta-barrel domain-like"/>
    <property type="match status" value="1"/>
</dbReference>
<gene>
    <name evidence="2" type="ORF">M5X19_29065</name>
</gene>
<dbReference type="InterPro" id="IPR005302">
    <property type="entry name" value="MoCF_Sase_C"/>
</dbReference>
<protein>
    <submittedName>
        <fullName evidence="2">MOSC domain-containing protein</fullName>
    </submittedName>
</protein>
<dbReference type="PANTHER" id="PTHR30212">
    <property type="entry name" value="PROTEIN YIIM"/>
    <property type="match status" value="1"/>
</dbReference>
<feature type="domain" description="MOSC" evidence="1">
    <location>
        <begin position="28"/>
        <end position="162"/>
    </location>
</feature>
<name>A0ABT4GL35_9BACL</name>
<dbReference type="Pfam" id="PF03475">
    <property type="entry name" value="YiiM_3-alpha"/>
    <property type="match status" value="1"/>
</dbReference>